<name>A0A844H7K1_9RHOB</name>
<accession>A0A844H7K1</accession>
<proteinExistence type="predicted"/>
<protein>
    <recommendedName>
        <fullName evidence="3">DUF3137 domain-containing protein</fullName>
    </recommendedName>
</protein>
<reference evidence="1 2" key="1">
    <citation type="submission" date="2019-11" db="EMBL/GenBank/DDBJ databases">
        <authorList>
            <person name="Dong K."/>
        </authorList>
    </citation>
    <scope>NUCLEOTIDE SEQUENCE [LARGE SCALE GENOMIC DNA]</scope>
    <source>
        <strain evidence="1 2">JCM 17370</strain>
    </source>
</reference>
<keyword evidence="2" id="KW-1185">Reference proteome</keyword>
<gene>
    <name evidence="1" type="ORF">GL279_06855</name>
</gene>
<dbReference type="OrthoDB" id="7990319at2"/>
<organism evidence="1 2">
    <name type="scientific">Paracoccus limosus</name>
    <dbReference type="NCBI Taxonomy" id="913252"/>
    <lineage>
        <taxon>Bacteria</taxon>
        <taxon>Pseudomonadati</taxon>
        <taxon>Pseudomonadota</taxon>
        <taxon>Alphaproteobacteria</taxon>
        <taxon>Rhodobacterales</taxon>
        <taxon>Paracoccaceae</taxon>
        <taxon>Paracoccus</taxon>
    </lineage>
</organism>
<dbReference type="EMBL" id="WMIF01000007">
    <property type="protein sequence ID" value="MTH34318.1"/>
    <property type="molecule type" value="Genomic_DNA"/>
</dbReference>
<evidence type="ECO:0000313" key="1">
    <source>
        <dbReference type="EMBL" id="MTH34318.1"/>
    </source>
</evidence>
<evidence type="ECO:0008006" key="3">
    <source>
        <dbReference type="Google" id="ProtNLM"/>
    </source>
</evidence>
<evidence type="ECO:0000313" key="2">
    <source>
        <dbReference type="Proteomes" id="UP000442533"/>
    </source>
</evidence>
<sequence>MIPLLMTATGAGLAWLALRLIADDRDRRRARAGWLDHIELQDRQQAVAATGFARASGRRAGLKLDLQAVPDTLTWRKLPVLWLLVTLPEPLPLRQRINLMMRPTGIEPFSSFDRLPHQTALTAAFPPDAALRSEHPLTLAEAALLARHATLFQDARVKELVLSPRGLRITWLAEEADRARYLLFRESDMGRRAMDPADLDPLVLALRAMRADILGATA</sequence>
<dbReference type="AlphaFoldDB" id="A0A844H7K1"/>
<dbReference type="Proteomes" id="UP000442533">
    <property type="component" value="Unassembled WGS sequence"/>
</dbReference>
<dbReference type="RefSeq" id="WP_155063881.1">
    <property type="nucleotide sequence ID" value="NZ_WMIF01000007.1"/>
</dbReference>
<comment type="caution">
    <text evidence="1">The sequence shown here is derived from an EMBL/GenBank/DDBJ whole genome shotgun (WGS) entry which is preliminary data.</text>
</comment>